<keyword evidence="3 8" id="KW-0812">Transmembrane</keyword>
<feature type="compositionally biased region" description="Acidic residues" evidence="7">
    <location>
        <begin position="517"/>
        <end position="528"/>
    </location>
</feature>
<feature type="domain" description="Threonine/Serine exporter ThrE" evidence="10">
    <location>
        <begin position="329"/>
        <end position="455"/>
    </location>
</feature>
<evidence type="ECO:0000256" key="4">
    <source>
        <dbReference type="ARBA" id="ARBA00022989"/>
    </source>
</evidence>
<dbReference type="InterPro" id="IPR024528">
    <property type="entry name" value="ThrE_2"/>
</dbReference>
<comment type="subcellular location">
    <subcellularLocation>
        <location evidence="1">Cell membrane</location>
        <topology evidence="1">Multi-pass membrane protein</topology>
    </subcellularLocation>
</comment>
<evidence type="ECO:0000256" key="3">
    <source>
        <dbReference type="ARBA" id="ARBA00022692"/>
    </source>
</evidence>
<feature type="transmembrane region" description="Helical" evidence="8">
    <location>
        <begin position="285"/>
        <end position="307"/>
    </location>
</feature>
<evidence type="ECO:0000256" key="1">
    <source>
        <dbReference type="ARBA" id="ARBA00004651"/>
    </source>
</evidence>
<dbReference type="InterPro" id="IPR010619">
    <property type="entry name" value="ThrE-like_N"/>
</dbReference>
<keyword evidence="4 8" id="KW-1133">Transmembrane helix</keyword>
<proteinExistence type="inferred from homology"/>
<evidence type="ECO:0000256" key="8">
    <source>
        <dbReference type="SAM" id="Phobius"/>
    </source>
</evidence>
<dbReference type="NCBIfam" id="NF047720">
    <property type="entry name" value="ThrSerExpThrE"/>
    <property type="match status" value="1"/>
</dbReference>
<feature type="transmembrane region" description="Helical" evidence="8">
    <location>
        <begin position="373"/>
        <end position="393"/>
    </location>
</feature>
<dbReference type="PANTHER" id="PTHR34390:SF2">
    <property type="entry name" value="SUCCINATE TRANSPORTER SUBUNIT YJJP-RELATED"/>
    <property type="match status" value="1"/>
</dbReference>
<organism evidence="11 12">
    <name type="scientific">Corynebacterium suicordis DSM 45110</name>
    <dbReference type="NCBI Taxonomy" id="1121369"/>
    <lineage>
        <taxon>Bacteria</taxon>
        <taxon>Bacillati</taxon>
        <taxon>Actinomycetota</taxon>
        <taxon>Actinomycetes</taxon>
        <taxon>Mycobacteriales</taxon>
        <taxon>Corynebacteriaceae</taxon>
        <taxon>Corynebacterium</taxon>
    </lineage>
</organism>
<sequence length="537" mass="57417">MYGKGVASKFRNAVRKGADLMFSGNRATIDAIRMAPPPSILAPIDFTDTSKIHAVMDLASRIGDLLLAAGTGNSDAKAQIRGITAAFGLHYVHVDITLNTITLYATYDQSKNPASSFRVVHKLTTDFSRLTEVDRLVRSIVRGGVRLEEAQKILFEIETSPLPYRNRYALGAWGFFAGAVALLLGGGWWVALLATATTIFTVFATAWLASKSLPVFFQNFIGGFIAVIPAGLAFRLADQIGVYLPPSLVVASCIVALLAGLTLVQALQDGVTGAPVTSSARFFETLLHTGGIISGIGTGIQLINFLGINLPPLDTSQTVGAFGSTTIQILAGAVATSFFCIACFTERQATIVASATSLVASFFYYLFINDWQLSPVAAGGMAAIIVGFTGGVLSRRFMIPPQITAAAGITPFLPGLALYRGMSSILNDQFVIGLSNLAIALATATALASGVVLGEWIARRIRRPHLPRMRETLIPPRMTKTGRVRQPLHWRSRERKGAQSLWQLDAQVADREAPLLADDEDTDTEANDEGVKGGVEN</sequence>
<feature type="transmembrane region" description="Helical" evidence="8">
    <location>
        <begin position="349"/>
        <end position="367"/>
    </location>
</feature>
<keyword evidence="2" id="KW-1003">Cell membrane</keyword>
<dbReference type="Pfam" id="PF12821">
    <property type="entry name" value="ThrE_2"/>
    <property type="match status" value="1"/>
</dbReference>
<dbReference type="Pfam" id="PF06738">
    <property type="entry name" value="ThrE"/>
    <property type="match status" value="1"/>
</dbReference>
<dbReference type="EMBL" id="JADKMY010000003">
    <property type="protein sequence ID" value="MBF4554136.1"/>
    <property type="molecule type" value="Genomic_DNA"/>
</dbReference>
<comment type="similarity">
    <text evidence="6">Belongs to the ThrE exporter (TC 2.A.79) family.</text>
</comment>
<reference evidence="11 12" key="1">
    <citation type="submission" date="2020-10" db="EMBL/GenBank/DDBJ databases">
        <title>Novel species in genus Corynebacterium.</title>
        <authorList>
            <person name="Zhang G."/>
        </authorList>
    </citation>
    <scope>NUCLEOTIDE SEQUENCE [LARGE SCALE GENOMIC DNA]</scope>
    <source>
        <strain evidence="11 12">DSM 45110</strain>
    </source>
</reference>
<dbReference type="PANTHER" id="PTHR34390">
    <property type="entry name" value="UPF0442 PROTEIN YJJB-RELATED"/>
    <property type="match status" value="1"/>
</dbReference>
<protein>
    <submittedName>
        <fullName evidence="11">Threonine/serine exporter family protein</fullName>
    </submittedName>
</protein>
<keyword evidence="12" id="KW-1185">Reference proteome</keyword>
<evidence type="ECO:0000256" key="6">
    <source>
        <dbReference type="ARBA" id="ARBA00034125"/>
    </source>
</evidence>
<comment type="caution">
    <text evidence="11">The sequence shown here is derived from an EMBL/GenBank/DDBJ whole genome shotgun (WGS) entry which is preliminary data.</text>
</comment>
<accession>A0ABR9ZL29</accession>
<dbReference type="Proteomes" id="UP000635902">
    <property type="component" value="Unassembled WGS sequence"/>
</dbReference>
<evidence type="ECO:0000259" key="9">
    <source>
        <dbReference type="Pfam" id="PF06738"/>
    </source>
</evidence>
<evidence type="ECO:0000259" key="10">
    <source>
        <dbReference type="Pfam" id="PF12821"/>
    </source>
</evidence>
<gene>
    <name evidence="11" type="ORF">IRY30_08665</name>
</gene>
<feature type="transmembrane region" description="Helical" evidence="8">
    <location>
        <begin position="405"/>
        <end position="422"/>
    </location>
</feature>
<feature type="transmembrane region" description="Helical" evidence="8">
    <location>
        <begin position="216"/>
        <end position="237"/>
    </location>
</feature>
<dbReference type="InterPro" id="IPR050539">
    <property type="entry name" value="ThrE_Dicarb/AminoAcid_Exp"/>
</dbReference>
<name>A0ABR9ZL29_9CORY</name>
<evidence type="ECO:0000313" key="12">
    <source>
        <dbReference type="Proteomes" id="UP000635902"/>
    </source>
</evidence>
<evidence type="ECO:0000256" key="2">
    <source>
        <dbReference type="ARBA" id="ARBA00022475"/>
    </source>
</evidence>
<evidence type="ECO:0000256" key="7">
    <source>
        <dbReference type="SAM" id="MobiDB-lite"/>
    </source>
</evidence>
<feature type="transmembrane region" description="Helical" evidence="8">
    <location>
        <begin position="319"/>
        <end position="342"/>
    </location>
</feature>
<feature type="transmembrane region" description="Helical" evidence="8">
    <location>
        <begin position="243"/>
        <end position="264"/>
    </location>
</feature>
<feature type="transmembrane region" description="Helical" evidence="8">
    <location>
        <begin position="434"/>
        <end position="458"/>
    </location>
</feature>
<feature type="region of interest" description="Disordered" evidence="7">
    <location>
        <begin position="513"/>
        <end position="537"/>
    </location>
</feature>
<keyword evidence="5 8" id="KW-0472">Membrane</keyword>
<evidence type="ECO:0000313" key="11">
    <source>
        <dbReference type="EMBL" id="MBF4554136.1"/>
    </source>
</evidence>
<feature type="domain" description="Threonine/serine exporter-like N-terminal" evidence="9">
    <location>
        <begin position="57"/>
        <end position="302"/>
    </location>
</feature>
<evidence type="ECO:0000256" key="5">
    <source>
        <dbReference type="ARBA" id="ARBA00023136"/>
    </source>
</evidence>
<feature type="transmembrane region" description="Helical" evidence="8">
    <location>
        <begin position="168"/>
        <end position="184"/>
    </location>
</feature>